<keyword evidence="2" id="KW-0472">Membrane</keyword>
<evidence type="ECO:0000313" key="3">
    <source>
        <dbReference type="EMBL" id="MBS1010788.1"/>
    </source>
</evidence>
<proteinExistence type="predicted"/>
<evidence type="ECO:0000256" key="1">
    <source>
        <dbReference type="SAM" id="MobiDB-lite"/>
    </source>
</evidence>
<evidence type="ECO:0000256" key="2">
    <source>
        <dbReference type="SAM" id="Phobius"/>
    </source>
</evidence>
<feature type="transmembrane region" description="Helical" evidence="2">
    <location>
        <begin position="34"/>
        <end position="53"/>
    </location>
</feature>
<keyword evidence="2" id="KW-1133">Transmembrane helix</keyword>
<organism evidence="3 4">
    <name type="scientific">Levilactobacillus brevis</name>
    <name type="common">Lactobacillus brevis</name>
    <dbReference type="NCBI Taxonomy" id="1580"/>
    <lineage>
        <taxon>Bacteria</taxon>
        <taxon>Bacillati</taxon>
        <taxon>Bacillota</taxon>
        <taxon>Bacilli</taxon>
        <taxon>Lactobacillales</taxon>
        <taxon>Lactobacillaceae</taxon>
        <taxon>Levilactobacillus</taxon>
    </lineage>
</organism>
<keyword evidence="2" id="KW-0812">Transmembrane</keyword>
<evidence type="ECO:0000313" key="4">
    <source>
        <dbReference type="Proteomes" id="UP000676478"/>
    </source>
</evidence>
<dbReference type="EMBL" id="JAERKF010000009">
    <property type="protein sequence ID" value="MBS1010788.1"/>
    <property type="molecule type" value="Genomic_DNA"/>
</dbReference>
<feature type="region of interest" description="Disordered" evidence="1">
    <location>
        <begin position="78"/>
        <end position="98"/>
    </location>
</feature>
<gene>
    <name evidence="3" type="ORF">JK167_08110</name>
</gene>
<name>A0AA41EQ29_LEVBR</name>
<reference evidence="3" key="2">
    <citation type="submission" date="2022-09" db="EMBL/GenBank/DDBJ databases">
        <title>Genome-inferred correspondence between phylogeny and metabolic traits in the wild Drosophila gut microbiome.</title>
        <authorList>
            <person name="Bueno E."/>
            <person name="Blow F."/>
            <person name="Douglas A.E."/>
        </authorList>
    </citation>
    <scope>NUCLEOTIDE SEQUENCE</scope>
    <source>
        <strain evidence="3">Dm-2019-70</strain>
    </source>
</reference>
<sequence>MAGNTLFGIGKNDDSTGGITITARVTGSTRQGFLTLWALFFLAGISLLVILVVSGQAARRESTTRLITEYNQATRRLKQQTTKHVKKVPGHTAVKPLK</sequence>
<dbReference type="RefSeq" id="WP_143451423.1">
    <property type="nucleotide sequence ID" value="NZ_CAKMAE010000018.1"/>
</dbReference>
<accession>A0AA41EQ29</accession>
<dbReference type="AlphaFoldDB" id="A0AA41EQ29"/>
<feature type="compositionally biased region" description="Basic residues" evidence="1">
    <location>
        <begin position="78"/>
        <end position="89"/>
    </location>
</feature>
<reference evidence="3" key="1">
    <citation type="submission" date="2020-12" db="EMBL/GenBank/DDBJ databases">
        <authorList>
            <person name="Mcmullen J.G."/>
        </authorList>
    </citation>
    <scope>NUCLEOTIDE SEQUENCE</scope>
    <source>
        <strain evidence="3">Dm-2019-70</strain>
    </source>
</reference>
<comment type="caution">
    <text evidence="3">The sequence shown here is derived from an EMBL/GenBank/DDBJ whole genome shotgun (WGS) entry which is preliminary data.</text>
</comment>
<protein>
    <submittedName>
        <fullName evidence="3">Uncharacterized protein</fullName>
    </submittedName>
</protein>
<dbReference type="Proteomes" id="UP000676478">
    <property type="component" value="Unassembled WGS sequence"/>
</dbReference>